<dbReference type="InterPro" id="IPR009030">
    <property type="entry name" value="Growth_fac_rcpt_cys_sf"/>
</dbReference>
<keyword evidence="1 5" id="KW-0732">Signal</keyword>
<evidence type="ECO:0000313" key="6">
    <source>
        <dbReference type="EMBL" id="CAG9327451.1"/>
    </source>
</evidence>
<dbReference type="Proteomes" id="UP001162131">
    <property type="component" value="Unassembled WGS sequence"/>
</dbReference>
<keyword evidence="4" id="KW-1133">Transmembrane helix</keyword>
<evidence type="ECO:0000256" key="3">
    <source>
        <dbReference type="ARBA" id="ARBA00023157"/>
    </source>
</evidence>
<feature type="signal peptide" evidence="5">
    <location>
        <begin position="1"/>
        <end position="18"/>
    </location>
</feature>
<gene>
    <name evidence="6" type="ORF">BSTOLATCC_MIC43486</name>
</gene>
<feature type="transmembrane region" description="Helical" evidence="4">
    <location>
        <begin position="1436"/>
        <end position="1456"/>
    </location>
</feature>
<evidence type="ECO:0000256" key="2">
    <source>
        <dbReference type="ARBA" id="ARBA00022737"/>
    </source>
</evidence>
<comment type="caution">
    <text evidence="6">The sequence shown here is derived from an EMBL/GenBank/DDBJ whole genome shotgun (WGS) entry which is preliminary data.</text>
</comment>
<evidence type="ECO:0000256" key="4">
    <source>
        <dbReference type="SAM" id="Phobius"/>
    </source>
</evidence>
<feature type="transmembrane region" description="Helical" evidence="4">
    <location>
        <begin position="1468"/>
        <end position="1490"/>
    </location>
</feature>
<dbReference type="InterPro" id="IPR011936">
    <property type="entry name" value="Myxo_disulph_rpt"/>
</dbReference>
<dbReference type="Gene3D" id="2.10.220.10">
    <property type="entry name" value="Hormone Receptor, Insulin-like Growth Factor Receptor 1, Chain A, domain 2"/>
    <property type="match status" value="2"/>
</dbReference>
<proteinExistence type="predicted"/>
<feature type="transmembrane region" description="Helical" evidence="4">
    <location>
        <begin position="1287"/>
        <end position="1310"/>
    </location>
</feature>
<dbReference type="SUPFAM" id="SSF49899">
    <property type="entry name" value="Concanavalin A-like lectins/glucanases"/>
    <property type="match status" value="1"/>
</dbReference>
<dbReference type="SMART" id="SM00261">
    <property type="entry name" value="FU"/>
    <property type="match status" value="4"/>
</dbReference>
<evidence type="ECO:0000256" key="5">
    <source>
        <dbReference type="SAM" id="SignalP"/>
    </source>
</evidence>
<dbReference type="EMBL" id="CAJZBQ010000043">
    <property type="protein sequence ID" value="CAG9327451.1"/>
    <property type="molecule type" value="Genomic_DNA"/>
</dbReference>
<feature type="transmembrane region" description="Helical" evidence="4">
    <location>
        <begin position="1255"/>
        <end position="1275"/>
    </location>
</feature>
<reference evidence="6" key="1">
    <citation type="submission" date="2021-09" db="EMBL/GenBank/DDBJ databases">
        <authorList>
            <consortium name="AG Swart"/>
            <person name="Singh M."/>
            <person name="Singh A."/>
            <person name="Seah K."/>
            <person name="Emmerich C."/>
        </authorList>
    </citation>
    <scope>NUCLEOTIDE SEQUENCE</scope>
    <source>
        <strain evidence="6">ATCC30299</strain>
    </source>
</reference>
<dbReference type="CDD" id="cd00064">
    <property type="entry name" value="FU"/>
    <property type="match status" value="2"/>
</dbReference>
<dbReference type="PANTHER" id="PTHR38934:SF6">
    <property type="entry name" value="CHROMOSOME UNDETERMINED SCAFFOLD_176, WHOLE GENOME SHOTGUN SEQUENCE"/>
    <property type="match status" value="1"/>
</dbReference>
<keyword evidence="2" id="KW-0677">Repeat</keyword>
<dbReference type="InterPro" id="IPR013320">
    <property type="entry name" value="ConA-like_dom_sf"/>
</dbReference>
<dbReference type="SUPFAM" id="SSF57184">
    <property type="entry name" value="Growth factor receptor domain"/>
    <property type="match status" value="2"/>
</dbReference>
<dbReference type="NCBIfam" id="TIGR02232">
    <property type="entry name" value="myxo_disulf_rpt"/>
    <property type="match status" value="1"/>
</dbReference>
<organism evidence="6 7">
    <name type="scientific">Blepharisma stoltei</name>
    <dbReference type="NCBI Taxonomy" id="1481888"/>
    <lineage>
        <taxon>Eukaryota</taxon>
        <taxon>Sar</taxon>
        <taxon>Alveolata</taxon>
        <taxon>Ciliophora</taxon>
        <taxon>Postciliodesmatophora</taxon>
        <taxon>Heterotrichea</taxon>
        <taxon>Heterotrichida</taxon>
        <taxon>Blepharismidae</taxon>
        <taxon>Blepharisma</taxon>
    </lineage>
</organism>
<keyword evidence="4" id="KW-0812">Transmembrane</keyword>
<evidence type="ECO:0000313" key="7">
    <source>
        <dbReference type="Proteomes" id="UP001162131"/>
    </source>
</evidence>
<evidence type="ECO:0000256" key="1">
    <source>
        <dbReference type="ARBA" id="ARBA00022729"/>
    </source>
</evidence>
<dbReference type="PANTHER" id="PTHR38934">
    <property type="entry name" value="HYPHALLY REGULATED CELL WALL PROTEIN 1"/>
    <property type="match status" value="1"/>
</dbReference>
<dbReference type="InterPro" id="IPR006212">
    <property type="entry name" value="Furin_repeat"/>
</dbReference>
<feature type="chain" id="PRO_5043818371" evidence="5">
    <location>
        <begin position="19"/>
        <end position="1579"/>
    </location>
</feature>
<sequence>MTTMGFLVFLLFFFVCFSAETSPSVYSILPPQYSLFFGESAGLEIKMTESFLSGDQIQQKFGISLWVKLPEVASGPIFTIRLPKAEENTMTRGGIFVSLSYLFHVLKLEWLSADSYGFSLLTLPYESSENWIFIGISAGFENKSCLFYYNNLGSEFYTSGFFYVEISIPVNSFLILGKNMYIWGRIGDFRIHNNIYNEVSDWKLQYSSSCAAVSCTSLFPSIDYGKCDQWCASEAERFFPLFEPVLYSNTPYLTIDDKFYTFDTASWIYYDISPSLWNDFSITGWFQFEPCPLGGFTFLMIYSKKLFKVYIELALSSSSSDCDKLEATIYSTDGTNHAYDSVSITSSSYIGNWFFFAITLNSGSKLLTLYSQNGINPPSSLFPLISSSVTYTYAALPFDSTDMDIYIGGFNDTISPGDYADFRFYPSNFIDATLLQYNNNIYSAAIYLDPHCLLWASIWYCDMCEIGYFLKNGICQKCHYSCAACSSGDTESNCLSCANGYFAQPGNPSMCFDYCPLGYAWDYSLNQCKGTPGSIGSLNFDDKLLENFDISALNAKFGNYIDYYPDFDYIDPYPANKRGIYFKEFSYIAIDKTYQSGIFSSDFTIEVWALSFSSEGILFTALKFGAVHSFYDNTVQKNFYLIEFLRIFIEKRALKFSITNKENSSQELVLPSANANTREWELLSFSLSFDHLSKTSKVIISRNRNYYQEIITSYYKEVVNMTYHIGNDIQGGCGFIGYMYSFSMYNYGKSYSEIIAGLGTCTSCSACPGVLNSCLPTCGQDEYVDENGNCQKCLSKCSWTCSRADTCNLCYDDLCYKCTTYEIGACIQCIANAILIDGKCKCQGGYIKQDNECVNKCGDGFYLDFNAQKCLSCSNNCLRCNDGDSCIVCKSSFTNNKGKCACMNGYFFDSSNKCLKCDSSCMTCSGISSNCTSCVPSLPILYGSNKCYPCDSFEGYSNYFAIPVSYFSEDLLSQLAYNCIEICGDGRNMGQAQCDDVNNANGDGCSSSCAVETGWSCFGGSSNSPDVCKDITPPLPILMYLSEESKCYLLSLLFSEPVVFTSEISKNIDIEIESILKFSWSITEKNSLFIITLSMHESVSAGTSVKVIFKNPSSIADFNGNEMKESSVSTNLLESFAYTTGQAIKSSVITATTITAASSVLGSLSAGIFMGSFNFQAFWNMIEIMQIQNYLIFLSPEYPDNLLSYLEALGAANGNFLPNPFQLYLVKSDPFSDPPHKFVEQNFNTDFLMNSGQFILAWAIILAGLPISLFLYKLCPRFSLIKKIKKLYFFSILLRIGIESFLEITLSAFLQLREFSQPSQDIGYLSLTLSVLIIVYLASTFALIIWQVTLKSKETLNMKMHEQHFGTLYEGFKRDSRLKVSFLIFQNSRRVLFVVFCAFLYDYAIIQMALSLILSFTYTSFLILLRPYQNLYLGNGLHISCELFYFISHCLMLKFLDDKISDDYRTNIGWAIISLLSMSLLFHIIAILIVQATNLIRGIKQFKEWFMKNFANKFTKARRRIILSSQISSKPKEDAEEITVNMAYFEGRTPENINDERVYSLGSTDINTKGPFYINTDSQ</sequence>
<protein>
    <submittedName>
        <fullName evidence="6">Uncharacterized protein</fullName>
    </submittedName>
</protein>
<accession>A0AAU9JPB0</accession>
<name>A0AAU9JPB0_9CILI</name>
<keyword evidence="3" id="KW-1015">Disulfide bond</keyword>
<feature type="transmembrane region" description="Helical" evidence="4">
    <location>
        <begin position="1322"/>
        <end position="1350"/>
    </location>
</feature>
<keyword evidence="4" id="KW-0472">Membrane</keyword>
<feature type="transmembrane region" description="Helical" evidence="4">
    <location>
        <begin position="1391"/>
        <end position="1416"/>
    </location>
</feature>
<keyword evidence="7" id="KW-1185">Reference proteome</keyword>